<dbReference type="HOGENOM" id="CLU_014819_3_2_1"/>
<dbReference type="Proteomes" id="UP000005206">
    <property type="component" value="Chromosome 8"/>
</dbReference>
<feature type="non-terminal residue" evidence="9">
    <location>
        <position position="1"/>
    </location>
</feature>
<dbReference type="PANTHER" id="PTHR33938:SF8">
    <property type="entry name" value="CARBOXYLIC ESTER HYDROLASE"/>
    <property type="match status" value="1"/>
</dbReference>
<dbReference type="InterPro" id="IPR011118">
    <property type="entry name" value="Tannase/feruloyl_esterase"/>
</dbReference>
<dbReference type="SUPFAM" id="SSF53474">
    <property type="entry name" value="alpha/beta-Hydrolases"/>
    <property type="match status" value="1"/>
</dbReference>
<keyword evidence="3" id="KW-0479">Metal-binding</keyword>
<dbReference type="GO" id="GO:0046872">
    <property type="term" value="F:metal ion binding"/>
    <property type="evidence" value="ECO:0007669"/>
    <property type="project" value="UniProtKB-KW"/>
</dbReference>
<evidence type="ECO:0000256" key="8">
    <source>
        <dbReference type="RuleBase" id="RU361238"/>
    </source>
</evidence>
<protein>
    <recommendedName>
        <fullName evidence="8">Carboxylic ester hydrolase</fullName>
        <ecNumber evidence="8">3.1.1.-</ecNumber>
    </recommendedName>
</protein>
<evidence type="ECO:0000313" key="10">
    <source>
        <dbReference type="Proteomes" id="UP000005206"/>
    </source>
</evidence>
<dbReference type="EMBL" id="GG698909">
    <property type="protein sequence ID" value="EEU41317.1"/>
    <property type="molecule type" value="Genomic_DNA"/>
</dbReference>
<keyword evidence="5 8" id="KW-0378">Hydrolase</keyword>
<proteinExistence type="inferred from homology"/>
<dbReference type="Pfam" id="PF07519">
    <property type="entry name" value="Tannase"/>
    <property type="match status" value="1"/>
</dbReference>
<evidence type="ECO:0000256" key="6">
    <source>
        <dbReference type="ARBA" id="ARBA00022837"/>
    </source>
</evidence>
<dbReference type="VEuPathDB" id="FungiDB:NECHADRAFT_21494"/>
<dbReference type="InParanoid" id="C7Z3I6"/>
<evidence type="ECO:0000256" key="1">
    <source>
        <dbReference type="ARBA" id="ARBA00006249"/>
    </source>
</evidence>
<accession>C7Z3I6</accession>
<dbReference type="Gene3D" id="3.40.50.1820">
    <property type="entry name" value="alpha/beta hydrolase"/>
    <property type="match status" value="1"/>
</dbReference>
<dbReference type="OMA" id="KWNGRFQ"/>
<evidence type="ECO:0000313" key="9">
    <source>
        <dbReference type="EMBL" id="EEU41317.1"/>
    </source>
</evidence>
<evidence type="ECO:0000256" key="4">
    <source>
        <dbReference type="ARBA" id="ARBA00022729"/>
    </source>
</evidence>
<keyword evidence="2" id="KW-0719">Serine esterase</keyword>
<keyword evidence="10" id="KW-1185">Reference proteome</keyword>
<dbReference type="PANTHER" id="PTHR33938">
    <property type="entry name" value="FERULOYL ESTERASE B-RELATED"/>
    <property type="match status" value="1"/>
</dbReference>
<dbReference type="GeneID" id="9675440"/>
<evidence type="ECO:0000256" key="7">
    <source>
        <dbReference type="ARBA" id="ARBA00023157"/>
    </source>
</evidence>
<dbReference type="InterPro" id="IPR029058">
    <property type="entry name" value="AB_hydrolase_fold"/>
</dbReference>
<dbReference type="GO" id="GO:0030600">
    <property type="term" value="F:feruloyl esterase activity"/>
    <property type="evidence" value="ECO:0007669"/>
    <property type="project" value="UniProtKB-ARBA"/>
</dbReference>
<reference evidence="9 10" key="1">
    <citation type="journal article" date="2009" name="PLoS Genet.">
        <title>The genome of Nectria haematococca: contribution of supernumerary chromosomes to gene expansion.</title>
        <authorList>
            <person name="Coleman J.J."/>
            <person name="Rounsley S.D."/>
            <person name="Rodriguez-Carres M."/>
            <person name="Kuo A."/>
            <person name="Wasmann C.C."/>
            <person name="Grimwood J."/>
            <person name="Schmutz J."/>
            <person name="Taga M."/>
            <person name="White G.J."/>
            <person name="Zhou S."/>
            <person name="Schwartz D.C."/>
            <person name="Freitag M."/>
            <person name="Ma L.J."/>
            <person name="Danchin E.G."/>
            <person name="Henrissat B."/>
            <person name="Coutinho P.M."/>
            <person name="Nelson D.R."/>
            <person name="Straney D."/>
            <person name="Napoli C.A."/>
            <person name="Barker B.M."/>
            <person name="Gribskov M."/>
            <person name="Rep M."/>
            <person name="Kroken S."/>
            <person name="Molnar I."/>
            <person name="Rensing C."/>
            <person name="Kennell J.C."/>
            <person name="Zamora J."/>
            <person name="Farman M.L."/>
            <person name="Selker E.U."/>
            <person name="Salamov A."/>
            <person name="Shapiro H."/>
            <person name="Pangilinan J."/>
            <person name="Lindquist E."/>
            <person name="Lamers C."/>
            <person name="Grigoriev I.V."/>
            <person name="Geiser D.M."/>
            <person name="Covert S.F."/>
            <person name="Temporini E."/>
            <person name="Vanetten H.D."/>
        </authorList>
    </citation>
    <scope>NUCLEOTIDE SEQUENCE [LARGE SCALE GENOMIC DNA]</scope>
    <source>
        <strain evidence="10">ATCC MYA-4622 / CBS 123669 / FGSC 9596 / NRRL 45880 / 77-13-4</strain>
    </source>
</reference>
<dbReference type="AlphaFoldDB" id="C7Z3I6"/>
<name>C7Z3I6_FUSV7</name>
<keyword evidence="6" id="KW-0106">Calcium</keyword>
<keyword evidence="7" id="KW-1015">Disulfide bond</keyword>
<sequence>PGLNFCNVTVKITRPDLGDLTTISVWLPPQPSWNGRFMATGGGGWASGNFNPSLGQAIEQGFAAASTDGGHAWARPNSDVDPTPWALKEDGSINWGLLHNFAGRSAHDMGVVGKAVTEAYYGVKPHHSYWLGCSNGGRQGMAVAQQYPKDFDGILAAAPGLNFPELQMASLWPQVVMKEAGVYPSACELDYFMDLALEQCDALDGLADGIIQSIDDCKFDPFQAVGRTIQCDDSSVIINNATAAIVAKITAGPTSPDGENLWFGIPPSCQISGLAATKVSPTTGQRVGAPFFVTTGWVKAFLQRDLAYDVTQVGQREYAWLFTQTLLQFGWLLGSNNPDLSGLRDAGNKLLSWHGMLDELIPYKSIVQYRERVEEMAGGADAADEFFRLFLAPGVKHCAFGNGPVPVDPINALVAWVEEGIPPKTLPAEITSDGSLIKRELCLYPRKIHYTSGDPAKPESWTC</sequence>
<dbReference type="RefSeq" id="XP_003047030.1">
    <property type="nucleotide sequence ID" value="XM_003046984.1"/>
</dbReference>
<dbReference type="eggNOG" id="ENOG502SH94">
    <property type="taxonomic scope" value="Eukaryota"/>
</dbReference>
<dbReference type="EC" id="3.1.1.-" evidence="8"/>
<evidence type="ECO:0000256" key="2">
    <source>
        <dbReference type="ARBA" id="ARBA00022487"/>
    </source>
</evidence>
<evidence type="ECO:0000256" key="3">
    <source>
        <dbReference type="ARBA" id="ARBA00022723"/>
    </source>
</evidence>
<gene>
    <name evidence="9" type="ORF">NECHADRAFT_21494</name>
</gene>
<comment type="similarity">
    <text evidence="1 8">Belongs to the tannase family.</text>
</comment>
<evidence type="ECO:0000256" key="5">
    <source>
        <dbReference type="ARBA" id="ARBA00022801"/>
    </source>
</evidence>
<dbReference type="KEGG" id="nhe:NECHADRAFT_21494"/>
<dbReference type="OrthoDB" id="3039123at2759"/>
<organism evidence="9 10">
    <name type="scientific">Fusarium vanettenii (strain ATCC MYA-4622 / CBS 123669 / FGSC 9596 / NRRL 45880 / 77-13-4)</name>
    <name type="common">Fusarium solani subsp. pisi</name>
    <dbReference type="NCBI Taxonomy" id="660122"/>
    <lineage>
        <taxon>Eukaryota</taxon>
        <taxon>Fungi</taxon>
        <taxon>Dikarya</taxon>
        <taxon>Ascomycota</taxon>
        <taxon>Pezizomycotina</taxon>
        <taxon>Sordariomycetes</taxon>
        <taxon>Hypocreomycetidae</taxon>
        <taxon>Hypocreales</taxon>
        <taxon>Nectriaceae</taxon>
        <taxon>Fusarium</taxon>
        <taxon>Fusarium solani species complex</taxon>
        <taxon>Fusarium vanettenii</taxon>
    </lineage>
</organism>
<feature type="non-terminal residue" evidence="9">
    <location>
        <position position="463"/>
    </location>
</feature>
<keyword evidence="4" id="KW-0732">Signal</keyword>